<dbReference type="AlphaFoldDB" id="A0AAQ3Y840"/>
<reference evidence="9" key="1">
    <citation type="submission" date="2017-05" db="EMBL/GenBank/DDBJ databases">
        <title>The Genome Sequence of EEnterococcus faecalis 9F2_4866.</title>
        <authorList>
            <consortium name="The Broad Institute Genomics Platform"/>
            <consortium name="The Broad Institute Genomic Center for Infectious Diseases"/>
            <person name="Earl A."/>
            <person name="Manson A."/>
            <person name="Schwartman J."/>
            <person name="Gilmore M."/>
            <person name="Abouelleil A."/>
            <person name="Cao P."/>
            <person name="Chapman S."/>
            <person name="Cusick C."/>
            <person name="Shea T."/>
            <person name="Young S."/>
            <person name="Neafsey D."/>
            <person name="Nusbaum C."/>
            <person name="Birren B."/>
        </authorList>
    </citation>
    <scope>NUCLEOTIDE SEQUENCE [LARGE SCALE GENOMIC DNA]</scope>
    <source>
        <strain evidence="9">7F3_DIV0205</strain>
    </source>
</reference>
<feature type="domain" description="Gram-positive cocci surface proteins LPxTG" evidence="7">
    <location>
        <begin position="66"/>
        <end position="105"/>
    </location>
</feature>
<proteinExistence type="predicted"/>
<accession>A0AAQ3Y840</accession>
<keyword evidence="6" id="KW-1133">Transmembrane helix</keyword>
<dbReference type="Pfam" id="PF00746">
    <property type="entry name" value="Gram_pos_anchor"/>
    <property type="match status" value="1"/>
</dbReference>
<evidence type="ECO:0000256" key="4">
    <source>
        <dbReference type="ARBA" id="ARBA00023088"/>
    </source>
</evidence>
<protein>
    <recommendedName>
        <fullName evidence="7">Gram-positive cocci surface proteins LPxTG domain-containing protein</fullName>
    </recommendedName>
</protein>
<keyword evidence="9" id="KW-1185">Reference proteome</keyword>
<evidence type="ECO:0000256" key="6">
    <source>
        <dbReference type="SAM" id="Phobius"/>
    </source>
</evidence>
<keyword evidence="6" id="KW-0812">Transmembrane</keyword>
<feature type="compositionally biased region" description="Basic and acidic residues" evidence="5">
    <location>
        <begin position="58"/>
        <end position="69"/>
    </location>
</feature>
<sequence length="112" mass="12558">MKKHRIIRFILTPLIFLAVSFGTINEGWAAEEGGQVQTNAGIVFQKTDPSTPQTSDSTHNEPSNKEKKPTGRLPNTGDLIKISLLFTGVTLSLLALFLFFWKKRRTLKGERD</sequence>
<dbReference type="InterPro" id="IPR019931">
    <property type="entry name" value="LPXTG_anchor"/>
</dbReference>
<dbReference type="EMBL" id="CP147244">
    <property type="protein sequence ID" value="WYK01331.1"/>
    <property type="molecule type" value="Genomic_DNA"/>
</dbReference>
<feature type="transmembrane region" description="Helical" evidence="6">
    <location>
        <begin position="79"/>
        <end position="101"/>
    </location>
</feature>
<feature type="compositionally biased region" description="Low complexity" evidence="5">
    <location>
        <begin position="47"/>
        <end position="57"/>
    </location>
</feature>
<name>A0AAQ3Y840_9ENTE</name>
<dbReference type="Proteomes" id="UP000194948">
    <property type="component" value="Chromosome"/>
</dbReference>
<gene>
    <name evidence="8" type="ORF">A5821_002468</name>
</gene>
<evidence type="ECO:0000256" key="3">
    <source>
        <dbReference type="ARBA" id="ARBA00022729"/>
    </source>
</evidence>
<evidence type="ECO:0000313" key="9">
    <source>
        <dbReference type="Proteomes" id="UP000194948"/>
    </source>
</evidence>
<dbReference type="NCBIfam" id="TIGR01167">
    <property type="entry name" value="LPXTG_anchor"/>
    <property type="match status" value="1"/>
</dbReference>
<evidence type="ECO:0000313" key="8">
    <source>
        <dbReference type="EMBL" id="WYK01331.1"/>
    </source>
</evidence>
<keyword evidence="2" id="KW-0964">Secreted</keyword>
<keyword evidence="6" id="KW-0472">Membrane</keyword>
<evidence type="ECO:0000256" key="5">
    <source>
        <dbReference type="SAM" id="MobiDB-lite"/>
    </source>
</evidence>
<reference evidence="8 9" key="2">
    <citation type="submission" date="2024-03" db="EMBL/GenBank/DDBJ databases">
        <title>The Genome Sequence of Enterococcus sp. DIV0205d.</title>
        <authorList>
            <consortium name="The Broad Institute Genomics Platform"/>
            <consortium name="The Broad Institute Microbial Omics Core"/>
            <consortium name="The Broad Institute Genomic Center for Infectious Diseases"/>
            <person name="Earl A."/>
            <person name="Manson A."/>
            <person name="Gilmore M."/>
            <person name="Schwartman J."/>
            <person name="Shea T."/>
            <person name="Abouelleil A."/>
            <person name="Cao P."/>
            <person name="Chapman S."/>
            <person name="Cusick C."/>
            <person name="Young S."/>
            <person name="Neafsey D."/>
            <person name="Nusbaum C."/>
            <person name="Birren B."/>
        </authorList>
    </citation>
    <scope>NUCLEOTIDE SEQUENCE [LARGE SCALE GENOMIC DNA]</scope>
    <source>
        <strain evidence="8 9">7F3_DIV0205</strain>
    </source>
</reference>
<keyword evidence="4" id="KW-0572">Peptidoglycan-anchor</keyword>
<keyword evidence="1" id="KW-0134">Cell wall</keyword>
<keyword evidence="3" id="KW-0732">Signal</keyword>
<dbReference type="RefSeq" id="WP_086314879.1">
    <property type="nucleotide sequence ID" value="NZ_CP147244.1"/>
</dbReference>
<evidence type="ECO:0000256" key="2">
    <source>
        <dbReference type="ARBA" id="ARBA00022525"/>
    </source>
</evidence>
<organism evidence="8 9">
    <name type="scientific">Candidatus Enterococcus palustris</name>
    <dbReference type="NCBI Taxonomy" id="1834189"/>
    <lineage>
        <taxon>Bacteria</taxon>
        <taxon>Bacillati</taxon>
        <taxon>Bacillota</taxon>
        <taxon>Bacilli</taxon>
        <taxon>Lactobacillales</taxon>
        <taxon>Enterococcaceae</taxon>
        <taxon>Enterococcus</taxon>
    </lineage>
</organism>
<evidence type="ECO:0000259" key="7">
    <source>
        <dbReference type="Pfam" id="PF00746"/>
    </source>
</evidence>
<evidence type="ECO:0000256" key="1">
    <source>
        <dbReference type="ARBA" id="ARBA00022512"/>
    </source>
</evidence>
<feature type="region of interest" description="Disordered" evidence="5">
    <location>
        <begin position="39"/>
        <end position="75"/>
    </location>
</feature>